<dbReference type="InterPro" id="IPR029072">
    <property type="entry name" value="YebC-like"/>
</dbReference>
<dbReference type="Pfam" id="PF01709">
    <property type="entry name" value="Transcrip_reg"/>
    <property type="match status" value="1"/>
</dbReference>
<accession>A0A6J6Z129</accession>
<dbReference type="InterPro" id="IPR002876">
    <property type="entry name" value="Transcrip_reg_TACO1-like"/>
</dbReference>
<organism evidence="2">
    <name type="scientific">freshwater metagenome</name>
    <dbReference type="NCBI Taxonomy" id="449393"/>
    <lineage>
        <taxon>unclassified sequences</taxon>
        <taxon>metagenomes</taxon>
        <taxon>ecological metagenomes</taxon>
    </lineage>
</organism>
<reference evidence="2" key="1">
    <citation type="submission" date="2020-05" db="EMBL/GenBank/DDBJ databases">
        <authorList>
            <person name="Chiriac C."/>
            <person name="Salcher M."/>
            <person name="Ghai R."/>
            <person name="Kavagutti S V."/>
        </authorList>
    </citation>
    <scope>NUCLEOTIDE SEQUENCE</scope>
</reference>
<dbReference type="Gene3D" id="3.30.70.980">
    <property type="match status" value="2"/>
</dbReference>
<proteinExistence type="predicted"/>
<dbReference type="PANTHER" id="PTHR12532">
    <property type="entry name" value="TRANSLATIONAL ACTIVATOR OF CYTOCHROME C OXIDASE 1"/>
    <property type="match status" value="1"/>
</dbReference>
<dbReference type="EMBL" id="CAFAAQ010000144">
    <property type="protein sequence ID" value="CAB4815069.1"/>
    <property type="molecule type" value="Genomic_DNA"/>
</dbReference>
<dbReference type="InterPro" id="IPR048300">
    <property type="entry name" value="TACO1_YebC-like_2nd/3rd_dom"/>
</dbReference>
<dbReference type="InterPro" id="IPR026564">
    <property type="entry name" value="Transcrip_reg_TACO1-like_dom3"/>
</dbReference>
<gene>
    <name evidence="2" type="ORF">UFOPK3046_01398</name>
</gene>
<sequence length="87" mass="9534">MARDGEFWAVTCEATLTSILRTALEKEGVTVDSSDLTMIPTSMVELDDIAAVKSVLKLIDALEENDDVQDVYANFDIPDALLEQLAE</sequence>
<dbReference type="GO" id="GO:0005829">
    <property type="term" value="C:cytosol"/>
    <property type="evidence" value="ECO:0007669"/>
    <property type="project" value="TreeGrafter"/>
</dbReference>
<dbReference type="AlphaFoldDB" id="A0A6J6Z129"/>
<dbReference type="PANTHER" id="PTHR12532:SF6">
    <property type="entry name" value="TRANSCRIPTIONAL REGULATORY PROTEIN YEBC-RELATED"/>
    <property type="match status" value="1"/>
</dbReference>
<evidence type="ECO:0000313" key="2">
    <source>
        <dbReference type="EMBL" id="CAB4815069.1"/>
    </source>
</evidence>
<protein>
    <submittedName>
        <fullName evidence="2">Unannotated protein</fullName>
    </submittedName>
</protein>
<evidence type="ECO:0000259" key="1">
    <source>
        <dbReference type="Pfam" id="PF01709"/>
    </source>
</evidence>
<name>A0A6J6Z129_9ZZZZ</name>
<dbReference type="SUPFAM" id="SSF75625">
    <property type="entry name" value="YebC-like"/>
    <property type="match status" value="1"/>
</dbReference>
<feature type="domain" description="TACO1/YebC-like second and third" evidence="1">
    <location>
        <begin position="5"/>
        <end position="75"/>
    </location>
</feature>